<sequence length="291" mass="34867">MNFYKFPQQTTILVYNTANKEQAQIKITNDFKLFLNSLNEKFQLPSKFTLCYQFNVKDRVIFLACPSDFQLFLNKIQKLKVNNYPIIQIISLKQNQFISKEMIQDAEAWQEKLSEGYSSIIVQNSEIEQLNEEFQHVSISQNQQQDEINYHKCQFCYKDLEQNRYFRCMVCFFFQICEMCNIHRKLNEHSDCHIFILCNQVIDWNKLKQDTKIRLMNQKTKLMKKFKIHKMNIHELIVCDCCNSAPIQGVRYSCCQCPDFDLCQQCLKIYHHDKTHSFIQLTTNIEFIIFT</sequence>
<keyword evidence="2 4" id="KW-0863">Zinc-finger</keyword>
<dbReference type="PROSITE" id="PS50135">
    <property type="entry name" value="ZF_ZZ_2"/>
    <property type="match status" value="1"/>
</dbReference>
<proteinExistence type="predicted"/>
<protein>
    <recommendedName>
        <fullName evidence="5">ZZ-type domain-containing protein</fullName>
    </recommendedName>
</protein>
<evidence type="ECO:0000256" key="3">
    <source>
        <dbReference type="ARBA" id="ARBA00022833"/>
    </source>
</evidence>
<accession>A0A8S1KIF3</accession>
<dbReference type="EMBL" id="CAJJDN010000006">
    <property type="protein sequence ID" value="CAD8052642.1"/>
    <property type="molecule type" value="Genomic_DNA"/>
</dbReference>
<name>A0A8S1KIF3_9CILI</name>
<gene>
    <name evidence="6" type="ORF">PSON_ATCC_30995.1.T0060558</name>
</gene>
<dbReference type="AlphaFoldDB" id="A0A8S1KIF3"/>
<evidence type="ECO:0000256" key="4">
    <source>
        <dbReference type="PROSITE-ProRule" id="PRU00228"/>
    </source>
</evidence>
<evidence type="ECO:0000313" key="6">
    <source>
        <dbReference type="EMBL" id="CAD8052642.1"/>
    </source>
</evidence>
<dbReference type="PROSITE" id="PS01357">
    <property type="entry name" value="ZF_ZZ_1"/>
    <property type="match status" value="1"/>
</dbReference>
<dbReference type="GO" id="GO:0008270">
    <property type="term" value="F:zinc ion binding"/>
    <property type="evidence" value="ECO:0007669"/>
    <property type="project" value="UniProtKB-KW"/>
</dbReference>
<dbReference type="SMART" id="SM00291">
    <property type="entry name" value="ZnF_ZZ"/>
    <property type="match status" value="2"/>
</dbReference>
<comment type="caution">
    <text evidence="6">The sequence shown here is derived from an EMBL/GenBank/DDBJ whole genome shotgun (WGS) entry which is preliminary data.</text>
</comment>
<evidence type="ECO:0000259" key="5">
    <source>
        <dbReference type="PROSITE" id="PS50135"/>
    </source>
</evidence>
<evidence type="ECO:0000256" key="1">
    <source>
        <dbReference type="ARBA" id="ARBA00022723"/>
    </source>
</evidence>
<evidence type="ECO:0000313" key="7">
    <source>
        <dbReference type="Proteomes" id="UP000692954"/>
    </source>
</evidence>
<dbReference type="Proteomes" id="UP000692954">
    <property type="component" value="Unassembled WGS sequence"/>
</dbReference>
<dbReference type="InterPro" id="IPR000433">
    <property type="entry name" value="Znf_ZZ"/>
</dbReference>
<evidence type="ECO:0000256" key="2">
    <source>
        <dbReference type="ARBA" id="ARBA00022771"/>
    </source>
</evidence>
<feature type="domain" description="ZZ-type" evidence="5">
    <location>
        <begin position="234"/>
        <end position="286"/>
    </location>
</feature>
<keyword evidence="3" id="KW-0862">Zinc</keyword>
<organism evidence="6 7">
    <name type="scientific">Paramecium sonneborni</name>
    <dbReference type="NCBI Taxonomy" id="65129"/>
    <lineage>
        <taxon>Eukaryota</taxon>
        <taxon>Sar</taxon>
        <taxon>Alveolata</taxon>
        <taxon>Ciliophora</taxon>
        <taxon>Intramacronucleata</taxon>
        <taxon>Oligohymenophorea</taxon>
        <taxon>Peniculida</taxon>
        <taxon>Parameciidae</taxon>
        <taxon>Paramecium</taxon>
    </lineage>
</organism>
<dbReference type="OrthoDB" id="438006at2759"/>
<keyword evidence="1" id="KW-0479">Metal-binding</keyword>
<reference evidence="6" key="1">
    <citation type="submission" date="2021-01" db="EMBL/GenBank/DDBJ databases">
        <authorList>
            <consortium name="Genoscope - CEA"/>
            <person name="William W."/>
        </authorList>
    </citation>
    <scope>NUCLEOTIDE SEQUENCE</scope>
</reference>
<keyword evidence="7" id="KW-1185">Reference proteome</keyword>
<dbReference type="Pfam" id="PF00569">
    <property type="entry name" value="ZZ"/>
    <property type="match status" value="1"/>
</dbReference>